<organism evidence="3 4">
    <name type="scientific">Exophiala aquamarina CBS 119918</name>
    <dbReference type="NCBI Taxonomy" id="1182545"/>
    <lineage>
        <taxon>Eukaryota</taxon>
        <taxon>Fungi</taxon>
        <taxon>Dikarya</taxon>
        <taxon>Ascomycota</taxon>
        <taxon>Pezizomycotina</taxon>
        <taxon>Eurotiomycetes</taxon>
        <taxon>Chaetothyriomycetidae</taxon>
        <taxon>Chaetothyriales</taxon>
        <taxon>Herpotrichiellaceae</taxon>
        <taxon>Exophiala</taxon>
    </lineage>
</organism>
<dbReference type="PRINTS" id="PR00080">
    <property type="entry name" value="SDRFAMILY"/>
</dbReference>
<dbReference type="STRING" id="1182545.A0A072P5E0"/>
<dbReference type="RefSeq" id="XP_013257532.1">
    <property type="nucleotide sequence ID" value="XM_013402078.1"/>
</dbReference>
<dbReference type="VEuPathDB" id="FungiDB:A1O9_09385"/>
<dbReference type="Pfam" id="PF13561">
    <property type="entry name" value="adh_short_C2"/>
    <property type="match status" value="1"/>
</dbReference>
<dbReference type="Gene3D" id="3.40.50.720">
    <property type="entry name" value="NAD(P)-binding Rossmann-like Domain"/>
    <property type="match status" value="1"/>
</dbReference>
<evidence type="ECO:0000256" key="1">
    <source>
        <dbReference type="ARBA" id="ARBA00022857"/>
    </source>
</evidence>
<dbReference type="PRINTS" id="PR00081">
    <property type="entry name" value="GDHRDH"/>
</dbReference>
<keyword evidence="2" id="KW-0560">Oxidoreductase</keyword>
<accession>A0A072P5E0</accession>
<keyword evidence="1" id="KW-0521">NADP</keyword>
<evidence type="ECO:0000313" key="3">
    <source>
        <dbReference type="EMBL" id="KEF54942.1"/>
    </source>
</evidence>
<keyword evidence="4" id="KW-1185">Reference proteome</keyword>
<dbReference type="HOGENOM" id="CLU_010194_1_0_1"/>
<evidence type="ECO:0000313" key="4">
    <source>
        <dbReference type="Proteomes" id="UP000027920"/>
    </source>
</evidence>
<dbReference type="InterPro" id="IPR036291">
    <property type="entry name" value="NAD(P)-bd_dom_sf"/>
</dbReference>
<dbReference type="FunFam" id="3.40.50.720:FF:000084">
    <property type="entry name" value="Short-chain dehydrogenase reductase"/>
    <property type="match status" value="1"/>
</dbReference>
<gene>
    <name evidence="3" type="ORF">A1O9_09385</name>
</gene>
<dbReference type="AlphaFoldDB" id="A0A072P5E0"/>
<dbReference type="GeneID" id="25284294"/>
<proteinExistence type="predicted"/>
<comment type="caution">
    <text evidence="3">The sequence shown here is derived from an EMBL/GenBank/DDBJ whole genome shotgun (WGS) entry which is preliminary data.</text>
</comment>
<dbReference type="SUPFAM" id="SSF51735">
    <property type="entry name" value="NAD(P)-binding Rossmann-fold domains"/>
    <property type="match status" value="1"/>
</dbReference>
<sequence>MSAKLAGKVAIVTGGAQGFGWGIVRKFVDEGAKVVIIDANEKTGQEAADKLEGCAFVRGDVSERAVWEKALETASTQFGKLDIVVNNAGILIVKKATEYTEEDYERIFRINVKSLFQSSQVVIPYFQKQGGGAFINMSSAGEIRPRADGVWYCATKAAVTNATKALAVEWASHNIRFNSVAPTIAETGMYQVILNAADLKDGEETRKKFGEVIPLNRFCRPGDVGSAVCFLASDEASFITGVQLPVDGGRSI</sequence>
<dbReference type="InterPro" id="IPR002347">
    <property type="entry name" value="SDR_fam"/>
</dbReference>
<evidence type="ECO:0000256" key="2">
    <source>
        <dbReference type="ARBA" id="ARBA00023002"/>
    </source>
</evidence>
<protein>
    <recommendedName>
        <fullName evidence="5">3-oxoacyl-[acyl-carrier protein] reductase</fullName>
    </recommendedName>
</protein>
<dbReference type="GO" id="GO:0016491">
    <property type="term" value="F:oxidoreductase activity"/>
    <property type="evidence" value="ECO:0007669"/>
    <property type="project" value="UniProtKB-KW"/>
</dbReference>
<dbReference type="OrthoDB" id="47007at2759"/>
<reference evidence="3 4" key="1">
    <citation type="submission" date="2013-03" db="EMBL/GenBank/DDBJ databases">
        <title>The Genome Sequence of Exophiala aquamarina CBS 119918.</title>
        <authorList>
            <consortium name="The Broad Institute Genomics Platform"/>
            <person name="Cuomo C."/>
            <person name="de Hoog S."/>
            <person name="Gorbushina A."/>
            <person name="Walker B."/>
            <person name="Young S.K."/>
            <person name="Zeng Q."/>
            <person name="Gargeya S."/>
            <person name="Fitzgerald M."/>
            <person name="Haas B."/>
            <person name="Abouelleil A."/>
            <person name="Allen A.W."/>
            <person name="Alvarado L."/>
            <person name="Arachchi H.M."/>
            <person name="Berlin A.M."/>
            <person name="Chapman S.B."/>
            <person name="Gainer-Dewar J."/>
            <person name="Goldberg J."/>
            <person name="Griggs A."/>
            <person name="Gujja S."/>
            <person name="Hansen M."/>
            <person name="Howarth C."/>
            <person name="Imamovic A."/>
            <person name="Ireland A."/>
            <person name="Larimer J."/>
            <person name="McCowan C."/>
            <person name="Murphy C."/>
            <person name="Pearson M."/>
            <person name="Poon T.W."/>
            <person name="Priest M."/>
            <person name="Roberts A."/>
            <person name="Saif S."/>
            <person name="Shea T."/>
            <person name="Sisk P."/>
            <person name="Sykes S."/>
            <person name="Wortman J."/>
            <person name="Nusbaum C."/>
            <person name="Birren B."/>
        </authorList>
    </citation>
    <scope>NUCLEOTIDE SEQUENCE [LARGE SCALE GENOMIC DNA]</scope>
    <source>
        <strain evidence="3 4">CBS 119918</strain>
    </source>
</reference>
<dbReference type="PANTHER" id="PTHR43639:SF5">
    <property type="entry name" value="OXIDOREDUCTASE, SHORT-CHAIN DEHYDROGENASE_REDUCTASE FAMILY (AFU_ORTHOLOGUE AFUA_6G09140)"/>
    <property type="match status" value="1"/>
</dbReference>
<dbReference type="Proteomes" id="UP000027920">
    <property type="component" value="Unassembled WGS sequence"/>
</dbReference>
<dbReference type="EMBL" id="AMGV01000009">
    <property type="protein sequence ID" value="KEF54942.1"/>
    <property type="molecule type" value="Genomic_DNA"/>
</dbReference>
<name>A0A072P5E0_9EURO</name>
<dbReference type="NCBIfam" id="NF005559">
    <property type="entry name" value="PRK07231.1"/>
    <property type="match status" value="1"/>
</dbReference>
<evidence type="ECO:0008006" key="5">
    <source>
        <dbReference type="Google" id="ProtNLM"/>
    </source>
</evidence>
<dbReference type="PANTHER" id="PTHR43639">
    <property type="entry name" value="OXIDOREDUCTASE, SHORT-CHAIN DEHYDROGENASE/REDUCTASE FAMILY (AFU_ORTHOLOGUE AFUA_5G02870)"/>
    <property type="match status" value="1"/>
</dbReference>